<keyword evidence="1" id="KW-0808">Transferase</keyword>
<dbReference type="GO" id="GO:0003676">
    <property type="term" value="F:nucleic acid binding"/>
    <property type="evidence" value="ECO:0007669"/>
    <property type="project" value="InterPro"/>
</dbReference>
<dbReference type="EMBL" id="BGZK01000289">
    <property type="protein sequence ID" value="GBP34489.1"/>
    <property type="molecule type" value="Genomic_DNA"/>
</dbReference>
<evidence type="ECO:0000313" key="2">
    <source>
        <dbReference type="Proteomes" id="UP000299102"/>
    </source>
</evidence>
<evidence type="ECO:0000313" key="1">
    <source>
        <dbReference type="EMBL" id="GBP34489.1"/>
    </source>
</evidence>
<dbReference type="AlphaFoldDB" id="A0A4C1V755"/>
<name>A0A4C1V755_EUMVA</name>
<dbReference type="OrthoDB" id="616263at2759"/>
<gene>
    <name evidence="1" type="primary">SETMAR</name>
    <name evidence="1" type="ORF">EVAR_29884_1</name>
</gene>
<keyword evidence="1" id="KW-0489">Methyltransferase</keyword>
<reference evidence="1 2" key="1">
    <citation type="journal article" date="2019" name="Commun. Biol.">
        <title>The bagworm genome reveals a unique fibroin gene that provides high tensile strength.</title>
        <authorList>
            <person name="Kono N."/>
            <person name="Nakamura H."/>
            <person name="Ohtoshi R."/>
            <person name="Tomita M."/>
            <person name="Numata K."/>
            <person name="Arakawa K."/>
        </authorList>
    </citation>
    <scope>NUCLEOTIDE SEQUENCE [LARGE SCALE GENOMIC DNA]</scope>
</reference>
<dbReference type="InterPro" id="IPR036397">
    <property type="entry name" value="RNaseH_sf"/>
</dbReference>
<comment type="caution">
    <text evidence="1">The sequence shown here is derived from an EMBL/GenBank/DDBJ whole genome shotgun (WGS) entry which is preliminary data.</text>
</comment>
<dbReference type="GO" id="GO:0032259">
    <property type="term" value="P:methylation"/>
    <property type="evidence" value="ECO:0007669"/>
    <property type="project" value="UniProtKB-KW"/>
</dbReference>
<protein>
    <submittedName>
        <fullName evidence="1">Histone-lysine N-methyltransferase SETMAR</fullName>
    </submittedName>
</protein>
<sequence>MMSKLNPALVDLIKLILFWKKQIKISILAPTTLLKSLELTTKQFSYELYERNQMNRILIWYSLLKRNKTEPFLKRLITGDEKWITYDKNKRNRSCSKSKQAVQIVTKSGLTRNKLMLYVS</sequence>
<proteinExistence type="predicted"/>
<dbReference type="Proteomes" id="UP000299102">
    <property type="component" value="Unassembled WGS sequence"/>
</dbReference>
<dbReference type="Gene3D" id="3.30.420.10">
    <property type="entry name" value="Ribonuclease H-like superfamily/Ribonuclease H"/>
    <property type="match status" value="1"/>
</dbReference>
<keyword evidence="2" id="KW-1185">Reference proteome</keyword>
<organism evidence="1 2">
    <name type="scientific">Eumeta variegata</name>
    <name type="common">Bagworm moth</name>
    <name type="synonym">Eumeta japonica</name>
    <dbReference type="NCBI Taxonomy" id="151549"/>
    <lineage>
        <taxon>Eukaryota</taxon>
        <taxon>Metazoa</taxon>
        <taxon>Ecdysozoa</taxon>
        <taxon>Arthropoda</taxon>
        <taxon>Hexapoda</taxon>
        <taxon>Insecta</taxon>
        <taxon>Pterygota</taxon>
        <taxon>Neoptera</taxon>
        <taxon>Endopterygota</taxon>
        <taxon>Lepidoptera</taxon>
        <taxon>Glossata</taxon>
        <taxon>Ditrysia</taxon>
        <taxon>Tineoidea</taxon>
        <taxon>Psychidae</taxon>
        <taxon>Oiketicinae</taxon>
        <taxon>Eumeta</taxon>
    </lineage>
</organism>
<dbReference type="GO" id="GO:0008168">
    <property type="term" value="F:methyltransferase activity"/>
    <property type="evidence" value="ECO:0007669"/>
    <property type="project" value="UniProtKB-KW"/>
</dbReference>
<accession>A0A4C1V755</accession>